<dbReference type="SUPFAM" id="SSF51045">
    <property type="entry name" value="WW domain"/>
    <property type="match status" value="1"/>
</dbReference>
<proteinExistence type="predicted"/>
<gene>
    <name evidence="3" type="ORF">IZO911_LOCUS32568</name>
    <name evidence="4" type="ORF">KXQ929_LOCUS38837</name>
</gene>
<sequence length="362" mass="41781">MYAINLQLKPVEMGIVGKHKSWQQEFKGLGAFNHYFGLLHPFKGVGYTLPDIWDGYFHITLAKFHSSLAPHQLDEIFSKFSPSIEDLPYIPDVVFRASSISTSSGANRGIDRNKINFVVLPIDPSPEIESFYDKVQPLLITIIEQAKARDPKITPKEHLHLTVRKYSNVRFNLENINIQQFPLEFRCSHLEVKQTREQAVSRFNSAANNTYRWWTGAIENKRQCSSCFTPIKPGDWEGFCLACGKYESIIPIWSTDGRNMNHYDGIKQQECVNEPMTMNMMKKSGYKERRGLGIHNQGRSTPVETSLHDHHFDLSHHFRILSVEPDSGIKLPPGWIKEWSKTGERHYYFNINTGESRWEPPI</sequence>
<dbReference type="Proteomes" id="UP000663868">
    <property type="component" value="Unassembled WGS sequence"/>
</dbReference>
<dbReference type="SMART" id="SM00443">
    <property type="entry name" value="G_patch"/>
    <property type="match status" value="1"/>
</dbReference>
<dbReference type="Pfam" id="PF00397">
    <property type="entry name" value="WW"/>
    <property type="match status" value="1"/>
</dbReference>
<feature type="domain" description="G-patch" evidence="2">
    <location>
        <begin position="273"/>
        <end position="319"/>
    </location>
</feature>
<dbReference type="Pfam" id="PF01585">
    <property type="entry name" value="G-patch"/>
    <property type="match status" value="1"/>
</dbReference>
<name>A0A815BRH9_9BILA</name>
<organism evidence="3 5">
    <name type="scientific">Adineta steineri</name>
    <dbReference type="NCBI Taxonomy" id="433720"/>
    <lineage>
        <taxon>Eukaryota</taxon>
        <taxon>Metazoa</taxon>
        <taxon>Spiralia</taxon>
        <taxon>Gnathifera</taxon>
        <taxon>Rotifera</taxon>
        <taxon>Eurotatoria</taxon>
        <taxon>Bdelloidea</taxon>
        <taxon>Adinetida</taxon>
        <taxon>Adinetidae</taxon>
        <taxon>Adineta</taxon>
    </lineage>
</organism>
<dbReference type="EMBL" id="CAJOBB010007129">
    <property type="protein sequence ID" value="CAF4179029.1"/>
    <property type="molecule type" value="Genomic_DNA"/>
</dbReference>
<evidence type="ECO:0000259" key="2">
    <source>
        <dbReference type="PROSITE" id="PS50174"/>
    </source>
</evidence>
<evidence type="ECO:0000313" key="5">
    <source>
        <dbReference type="Proteomes" id="UP000663860"/>
    </source>
</evidence>
<dbReference type="EMBL" id="CAJNOE010000568">
    <property type="protein sequence ID" value="CAF1273656.1"/>
    <property type="molecule type" value="Genomic_DNA"/>
</dbReference>
<protein>
    <recommendedName>
        <fullName evidence="6">WW domain-containing protein</fullName>
    </recommendedName>
</protein>
<evidence type="ECO:0000313" key="4">
    <source>
        <dbReference type="EMBL" id="CAF4179029.1"/>
    </source>
</evidence>
<evidence type="ECO:0000313" key="3">
    <source>
        <dbReference type="EMBL" id="CAF1273656.1"/>
    </source>
</evidence>
<feature type="domain" description="WW" evidence="1">
    <location>
        <begin position="329"/>
        <end position="362"/>
    </location>
</feature>
<comment type="caution">
    <text evidence="3">The sequence shown here is derived from an EMBL/GenBank/DDBJ whole genome shotgun (WGS) entry which is preliminary data.</text>
</comment>
<dbReference type="PROSITE" id="PS50020">
    <property type="entry name" value="WW_DOMAIN_2"/>
    <property type="match status" value="1"/>
</dbReference>
<dbReference type="CDD" id="cd00201">
    <property type="entry name" value="WW"/>
    <property type="match status" value="1"/>
</dbReference>
<accession>A0A815BRH9</accession>
<dbReference type="GO" id="GO:0003676">
    <property type="term" value="F:nucleic acid binding"/>
    <property type="evidence" value="ECO:0007669"/>
    <property type="project" value="InterPro"/>
</dbReference>
<evidence type="ECO:0000259" key="1">
    <source>
        <dbReference type="PROSITE" id="PS50020"/>
    </source>
</evidence>
<reference evidence="3" key="1">
    <citation type="submission" date="2021-02" db="EMBL/GenBank/DDBJ databases">
        <authorList>
            <person name="Nowell W R."/>
        </authorList>
    </citation>
    <scope>NUCLEOTIDE SEQUENCE</scope>
</reference>
<dbReference type="InterPro" id="IPR000467">
    <property type="entry name" value="G_patch_dom"/>
</dbReference>
<dbReference type="Proteomes" id="UP000663860">
    <property type="component" value="Unassembled WGS sequence"/>
</dbReference>
<dbReference type="AlphaFoldDB" id="A0A815BRH9"/>
<evidence type="ECO:0008006" key="6">
    <source>
        <dbReference type="Google" id="ProtNLM"/>
    </source>
</evidence>
<dbReference type="PROSITE" id="PS50174">
    <property type="entry name" value="G_PATCH"/>
    <property type="match status" value="1"/>
</dbReference>
<dbReference type="PROSITE" id="PS01159">
    <property type="entry name" value="WW_DOMAIN_1"/>
    <property type="match status" value="1"/>
</dbReference>
<dbReference type="Gene3D" id="2.20.70.10">
    <property type="match status" value="1"/>
</dbReference>
<dbReference type="InterPro" id="IPR036020">
    <property type="entry name" value="WW_dom_sf"/>
</dbReference>
<dbReference type="InterPro" id="IPR001202">
    <property type="entry name" value="WW_dom"/>
</dbReference>